<feature type="transmembrane region" description="Helical" evidence="1">
    <location>
        <begin position="42"/>
        <end position="63"/>
    </location>
</feature>
<keyword evidence="1" id="KW-0812">Transmembrane</keyword>
<accession>A0AAP2ADX9</accession>
<keyword evidence="1" id="KW-1133">Transmembrane helix</keyword>
<organism evidence="2 3">
    <name type="scientific">Lelliottia amnigena</name>
    <name type="common">Enterobacter amnigenus</name>
    <dbReference type="NCBI Taxonomy" id="61646"/>
    <lineage>
        <taxon>Bacteria</taxon>
        <taxon>Pseudomonadati</taxon>
        <taxon>Pseudomonadota</taxon>
        <taxon>Gammaproteobacteria</taxon>
        <taxon>Enterobacterales</taxon>
        <taxon>Enterobacteriaceae</taxon>
        <taxon>Lelliottia</taxon>
    </lineage>
</organism>
<dbReference type="RefSeq" id="WP_041689476.1">
    <property type="nucleotide sequence ID" value="NZ_JAENMR010000004.1"/>
</dbReference>
<keyword evidence="1" id="KW-0472">Membrane</keyword>
<gene>
    <name evidence="2" type="ORF">I7V27_10135</name>
</gene>
<dbReference type="Proteomes" id="UP000653275">
    <property type="component" value="Unassembled WGS sequence"/>
</dbReference>
<reference evidence="2" key="1">
    <citation type="submission" date="2020-12" db="EMBL/GenBank/DDBJ databases">
        <title>Draft genome sequence of Enterobacter spp., Lelliottia spp. and Serratia spp. isolated from drinking water reservoirs and lakes.</title>
        <authorList>
            <person name="Reitter C."/>
            <person name="Neuhaus K."/>
            <person name="Huegler M."/>
        </authorList>
    </citation>
    <scope>NUCLEOTIDE SEQUENCE</scope>
    <source>
        <strain evidence="2">TZW15</strain>
    </source>
</reference>
<evidence type="ECO:0000313" key="2">
    <source>
        <dbReference type="EMBL" id="MBL5934811.1"/>
    </source>
</evidence>
<dbReference type="EMBL" id="JAENMS010000004">
    <property type="protein sequence ID" value="MBL5934811.1"/>
    <property type="molecule type" value="Genomic_DNA"/>
</dbReference>
<proteinExistence type="predicted"/>
<dbReference type="AlphaFoldDB" id="A0AAP2ADX9"/>
<protein>
    <submittedName>
        <fullName evidence="2">Uncharacterized protein</fullName>
    </submittedName>
</protein>
<name>A0AAP2ADX9_LELAM</name>
<evidence type="ECO:0000256" key="1">
    <source>
        <dbReference type="SAM" id="Phobius"/>
    </source>
</evidence>
<comment type="caution">
    <text evidence="2">The sequence shown here is derived from an EMBL/GenBank/DDBJ whole genome shotgun (WGS) entry which is preliminary data.</text>
</comment>
<feature type="transmembrane region" description="Helical" evidence="1">
    <location>
        <begin position="17"/>
        <end position="35"/>
    </location>
</feature>
<evidence type="ECO:0000313" key="3">
    <source>
        <dbReference type="Proteomes" id="UP000653275"/>
    </source>
</evidence>
<sequence>MEIIFTFHFWSELAKDHGYYIGVNALVALVFYIVWKNYDHAFWIYGCRFLLAIALFLFVIGGVKTFNKLNTVTNSNYNILSNGKN</sequence>